<dbReference type="SUPFAM" id="SSF51735">
    <property type="entry name" value="NAD(P)-binding Rossmann-fold domains"/>
    <property type="match status" value="1"/>
</dbReference>
<organism evidence="2 3">
    <name type="scientific">Nocardiopsis gilva YIM 90087</name>
    <dbReference type="NCBI Taxonomy" id="1235441"/>
    <lineage>
        <taxon>Bacteria</taxon>
        <taxon>Bacillati</taxon>
        <taxon>Actinomycetota</taxon>
        <taxon>Actinomycetes</taxon>
        <taxon>Streptosporangiales</taxon>
        <taxon>Nocardiopsidaceae</taxon>
        <taxon>Nocardiopsis</taxon>
    </lineage>
</organism>
<dbReference type="PANTHER" id="PTHR43157">
    <property type="entry name" value="PHOSPHATIDYLINOSITOL-GLYCAN BIOSYNTHESIS CLASS F PROTEIN-RELATED"/>
    <property type="match status" value="1"/>
</dbReference>
<proteinExistence type="predicted"/>
<dbReference type="NCBIfam" id="NF004846">
    <property type="entry name" value="PRK06197.1"/>
    <property type="match status" value="1"/>
</dbReference>
<dbReference type="Pfam" id="PF00106">
    <property type="entry name" value="adh_short"/>
    <property type="match status" value="1"/>
</dbReference>
<keyword evidence="1" id="KW-0560">Oxidoreductase</keyword>
<dbReference type="InterPro" id="IPR002347">
    <property type="entry name" value="SDR_fam"/>
</dbReference>
<dbReference type="Gene3D" id="3.40.50.720">
    <property type="entry name" value="NAD(P)-binding Rossmann-like Domain"/>
    <property type="match status" value="1"/>
</dbReference>
<accession>A0A223S6S6</accession>
<evidence type="ECO:0000256" key="1">
    <source>
        <dbReference type="ARBA" id="ARBA00023002"/>
    </source>
</evidence>
<dbReference type="KEGG" id="ngv:CDO52_14465"/>
<dbReference type="PANTHER" id="PTHR43157:SF31">
    <property type="entry name" value="PHOSPHATIDYLINOSITOL-GLYCAN BIOSYNTHESIS CLASS F PROTEIN"/>
    <property type="match status" value="1"/>
</dbReference>
<reference evidence="2 3" key="1">
    <citation type="submission" date="2017-08" db="EMBL/GenBank/DDBJ databases">
        <title>The complete genome sequence of Nocardiopsis gilva YIM 90087.</title>
        <authorList>
            <person name="Yin M."/>
            <person name="Tang S."/>
        </authorList>
    </citation>
    <scope>NUCLEOTIDE SEQUENCE [LARGE SCALE GENOMIC DNA]</scope>
    <source>
        <strain evidence="2 3">YIM 90087</strain>
    </source>
</reference>
<protein>
    <submittedName>
        <fullName evidence="2">Short-chain dehydrogenase</fullName>
    </submittedName>
</protein>
<dbReference type="Proteomes" id="UP000215005">
    <property type="component" value="Chromosome"/>
</dbReference>
<keyword evidence="3" id="KW-1185">Reference proteome</keyword>
<dbReference type="AlphaFoldDB" id="A0A223S6S6"/>
<evidence type="ECO:0000313" key="3">
    <source>
        <dbReference type="Proteomes" id="UP000215005"/>
    </source>
</evidence>
<sequence>MGPPVLRAGSADVEVAVREHPWRPSDAPRQDGRVAVVTGANSGIGYETARVLASLGARTVLACRDPERGGQALDRLRSEVPGAKAELARLDLASLASVRGFATTLSAERVDLLINNAGVMALPHRTTADGFEMQFGTNHLGHFALTGLLLPRLLAADAPRVVTVSSGLHQLGRIDFGTPHAPDRYRKWGAYNRSKLANLLFSGELHRRAERAGTNLRSSASHPGVATTNLSAVGPTLEGRARIGELMVRSVGIVGQSELAGALPTVRAAVDPSVPGDAYIGPTGFFGVRGAPRFCRRSRAARDHADAARLWDLSEELTGVTYAWN</sequence>
<dbReference type="GO" id="GO:0016491">
    <property type="term" value="F:oxidoreductase activity"/>
    <property type="evidence" value="ECO:0007669"/>
    <property type="project" value="UniProtKB-KW"/>
</dbReference>
<evidence type="ECO:0000313" key="2">
    <source>
        <dbReference type="EMBL" id="ASU83826.1"/>
    </source>
</evidence>
<dbReference type="EMBL" id="CP022753">
    <property type="protein sequence ID" value="ASU83826.1"/>
    <property type="molecule type" value="Genomic_DNA"/>
</dbReference>
<dbReference type="PRINTS" id="PR00081">
    <property type="entry name" value="GDHRDH"/>
</dbReference>
<name>A0A223S6S6_9ACTN</name>
<dbReference type="InterPro" id="IPR036291">
    <property type="entry name" value="NAD(P)-bd_dom_sf"/>
</dbReference>
<gene>
    <name evidence="2" type="ORF">CDO52_14465</name>
</gene>